<feature type="compositionally biased region" description="Polar residues" evidence="1">
    <location>
        <begin position="118"/>
        <end position="131"/>
    </location>
</feature>
<dbReference type="eggNOG" id="COG0664">
    <property type="taxonomic scope" value="Bacteria"/>
</dbReference>
<dbReference type="RefSeq" id="WP_013183017.1">
    <property type="nucleotide sequence ID" value="NC_014226.1"/>
</dbReference>
<dbReference type="AlphaFoldDB" id="D6YX20"/>
<dbReference type="Gene3D" id="1.10.10.10">
    <property type="entry name" value="Winged helix-like DNA-binding domain superfamily/Winged helix DNA-binding domain"/>
    <property type="match status" value="1"/>
</dbReference>
<dbReference type="OrthoDB" id="7068140at2"/>
<name>D6YX20_WADCW</name>
<feature type="compositionally biased region" description="Basic and acidic residues" evidence="1">
    <location>
        <begin position="95"/>
        <end position="105"/>
    </location>
</feature>
<dbReference type="EMBL" id="CP001929">
    <property type="protein sequence ID" value="ADI39326.1"/>
    <property type="molecule type" value="Genomic_DNA"/>
</dbReference>
<dbReference type="KEGG" id="wch:wcw_p0015"/>
<reference evidence="2 3" key="1">
    <citation type="journal article" date="2010" name="PLoS ONE">
        <title>The Waddlia genome: a window into chlamydial biology.</title>
        <authorList>
            <person name="Bertelli C."/>
            <person name="Collyn F."/>
            <person name="Croxatto A."/>
            <person name="Ruckert C."/>
            <person name="Polkinghorne A."/>
            <person name="Kebbi-Beghdadi C."/>
            <person name="Goesmann A."/>
            <person name="Vaughan L."/>
            <person name="Greub G."/>
        </authorList>
    </citation>
    <scope>NUCLEOTIDE SEQUENCE [LARGE SCALE GENOMIC DNA]</scope>
    <source>
        <strain evidence="3">ATCC VR-1470 / WSU 86-1044</strain>
        <plasmid evidence="3">Plasmid pWc</plasmid>
    </source>
</reference>
<evidence type="ECO:0000313" key="2">
    <source>
        <dbReference type="EMBL" id="ADI39326.1"/>
    </source>
</evidence>
<accession>D6YX20</accession>
<evidence type="ECO:0000256" key="1">
    <source>
        <dbReference type="SAM" id="MobiDB-lite"/>
    </source>
</evidence>
<dbReference type="Proteomes" id="UP000001505">
    <property type="component" value="Plasmid pWc"/>
</dbReference>
<evidence type="ECO:0000313" key="3">
    <source>
        <dbReference type="Proteomes" id="UP000001505"/>
    </source>
</evidence>
<feature type="region of interest" description="Disordered" evidence="1">
    <location>
        <begin position="95"/>
        <end position="149"/>
    </location>
</feature>
<proteinExistence type="predicted"/>
<dbReference type="SUPFAM" id="SSF46785">
    <property type="entry name" value="Winged helix' DNA-binding domain"/>
    <property type="match status" value="1"/>
</dbReference>
<dbReference type="InterPro" id="IPR036388">
    <property type="entry name" value="WH-like_DNA-bd_sf"/>
</dbReference>
<dbReference type="InterPro" id="IPR036390">
    <property type="entry name" value="WH_DNA-bd_sf"/>
</dbReference>
<dbReference type="HOGENOM" id="CLU_1261040_0_0_0"/>
<protein>
    <submittedName>
        <fullName evidence="2">Putative transcriptional regulator</fullName>
    </submittedName>
</protein>
<organism evidence="2 3">
    <name type="scientific">Waddlia chondrophila (strain ATCC VR-1470 / WSU 86-1044)</name>
    <dbReference type="NCBI Taxonomy" id="716544"/>
    <lineage>
        <taxon>Bacteria</taxon>
        <taxon>Pseudomonadati</taxon>
        <taxon>Chlamydiota</taxon>
        <taxon>Chlamydiia</taxon>
        <taxon>Parachlamydiales</taxon>
        <taxon>Waddliaceae</taxon>
        <taxon>Waddlia</taxon>
    </lineage>
</organism>
<gene>
    <name evidence="2" type="ordered locus">wcw_p0015</name>
</gene>
<keyword evidence="2" id="KW-0614">Plasmid</keyword>
<keyword evidence="3" id="KW-1185">Reference proteome</keyword>
<sequence length="219" mass="25919">MNSTKEDIEHFKNLYPMLTPTQQKIWNYLHWFCRNYRVVKPSHKHIAEKVGCHRDTVIQAIKKFSELGWLMTLKKAWRTCTYFISEHLLRLDPTKKDTFRRDPPKPENPPNPTQDPTVNPTHINSSSNYNRNVRDDNVQHTGNYSEEEPIPYEIRNLPVSQKDKRLLSKYGLHVLRLAIEDFVTYQRLYRVRNVAAFITSRCKAYVQKFRTQPKSGVAC</sequence>
<geneLocation type="plasmid" evidence="2 3">
    <name>pWc</name>
</geneLocation>